<dbReference type="SUPFAM" id="SSF47336">
    <property type="entry name" value="ACP-like"/>
    <property type="match status" value="1"/>
</dbReference>
<dbReference type="InterPro" id="IPR036736">
    <property type="entry name" value="ACP-like_sf"/>
</dbReference>
<name>A0A250JFP9_9BACT</name>
<dbReference type="InterPro" id="IPR045851">
    <property type="entry name" value="AMP-bd_C_sf"/>
</dbReference>
<protein>
    <submittedName>
        <fullName evidence="2">Long-chain-fatty-acid--CoA ligase</fullName>
    </submittedName>
</protein>
<sequence length="861" mass="92889">MTERSTNHIAAEMRRRAKENPAQPAFVMQGLHSRTIVTYGAFVERVARATAFLIERGLKRGERCALIGTNHPDWCAAWYAIVGLGAVAVTLDPQLSPEALGALMKDAGARFAIVDAKAQAQSAAWTQLEQVFSLNEQAHGVFSSDAAAPEELVGGGDELAGLLYTSGTTSEPKGVMLTHTNLLVAVNGIILALRASRDDVILSVLPFFHILAQIGGMLAPLAVGATVVLLPELEVTRITGALRDGGITIFFCVPQFYHLFLRRVRAQIDESPRLRRMFPRLLRWNRRARAIGLNAGKVLFKKVHATFGPKIRALISGGAALDPEAARTFYALGIDILQVYGLTETTGAIALGRPGETVIGTVGRAVPGVEFRIDVPDGRGSPQAPGEVFVRSAMVMPGYYNRPGEAKLEDGWFHTGDLGYLDPDGYLYVLGRTGDTIVLPSGKKIQPSELETHFARSKLIAEVGVTLATGDTGSDPRLHLVVVPDLEAIRATGTGNVEQVLHEEIARLSAALPSYKRVVGVTITREPLPRTTTRKLKRAALQEWVKASQAAEHVGSKPVWRDADRAWAEVPAHARALELIAARASLPREELHPDLHLDLDLGLDSLARLSLLSDLDVNAVGEVLATVQSVRELVEATAHGTPAPAAPATSPPPPRSLALTLLAFVLLRGLRGLEWLLLGVRVKGAEHLRPSGAALICANHQSFLDVFVLLSVLPWSVFRRTCMVGKPKYFGGPLMPLARRIGVMPIDASRNLPTAIEESVARLERGAVLIVFPEGTRSRDGALLPFRHGATVIAQRARAPIIPVAIDGAYRVMPRDKFFPRLHRVTLRAGAALLDDPSADVHARTDTLRARIAALLQGAPP</sequence>
<dbReference type="SUPFAM" id="SSF69593">
    <property type="entry name" value="Glycerol-3-phosphate (1)-acyltransferase"/>
    <property type="match status" value="1"/>
</dbReference>
<dbReference type="SMART" id="SM00563">
    <property type="entry name" value="PlsC"/>
    <property type="match status" value="1"/>
</dbReference>
<dbReference type="Proteomes" id="UP000217257">
    <property type="component" value="Chromosome"/>
</dbReference>
<proteinExistence type="predicted"/>
<dbReference type="Pfam" id="PF01553">
    <property type="entry name" value="Acyltransferase"/>
    <property type="match status" value="1"/>
</dbReference>
<evidence type="ECO:0000313" key="3">
    <source>
        <dbReference type="Proteomes" id="UP000217257"/>
    </source>
</evidence>
<gene>
    <name evidence="2" type="ORF">CYFUS_007908</name>
</gene>
<keyword evidence="2" id="KW-0436">Ligase</keyword>
<dbReference type="Gene3D" id="3.30.300.30">
    <property type="match status" value="1"/>
</dbReference>
<dbReference type="EMBL" id="CP022098">
    <property type="protein sequence ID" value="ATB42430.1"/>
    <property type="molecule type" value="Genomic_DNA"/>
</dbReference>
<dbReference type="PANTHER" id="PTHR43767">
    <property type="entry name" value="LONG-CHAIN-FATTY-ACID--COA LIGASE"/>
    <property type="match status" value="1"/>
</dbReference>
<dbReference type="KEGG" id="cfus:CYFUS_007908"/>
<dbReference type="InterPro" id="IPR000873">
    <property type="entry name" value="AMP-dep_synth/lig_dom"/>
</dbReference>
<dbReference type="PROSITE" id="PS00455">
    <property type="entry name" value="AMP_BINDING"/>
    <property type="match status" value="1"/>
</dbReference>
<dbReference type="InterPro" id="IPR002123">
    <property type="entry name" value="Plipid/glycerol_acylTrfase"/>
</dbReference>
<accession>A0A250JFP9</accession>
<dbReference type="SUPFAM" id="SSF56801">
    <property type="entry name" value="Acetyl-CoA synthetase-like"/>
    <property type="match status" value="1"/>
</dbReference>
<dbReference type="CDD" id="cd07989">
    <property type="entry name" value="LPLAT_AGPAT-like"/>
    <property type="match status" value="1"/>
</dbReference>
<dbReference type="GO" id="GO:0016878">
    <property type="term" value="F:acid-thiol ligase activity"/>
    <property type="evidence" value="ECO:0007669"/>
    <property type="project" value="UniProtKB-ARBA"/>
</dbReference>
<dbReference type="PANTHER" id="PTHR43767:SF1">
    <property type="entry name" value="NONRIBOSOMAL PEPTIDE SYNTHASE PES1 (EUROFUNG)-RELATED"/>
    <property type="match status" value="1"/>
</dbReference>
<dbReference type="RefSeq" id="WP_095989988.1">
    <property type="nucleotide sequence ID" value="NZ_CP022098.1"/>
</dbReference>
<dbReference type="AlphaFoldDB" id="A0A250JFP9"/>
<dbReference type="Gene3D" id="3.40.50.12780">
    <property type="entry name" value="N-terminal domain of ligase-like"/>
    <property type="match status" value="1"/>
</dbReference>
<evidence type="ECO:0000313" key="2">
    <source>
        <dbReference type="EMBL" id="ATB42430.1"/>
    </source>
</evidence>
<organism evidence="2 3">
    <name type="scientific">Cystobacter fuscus</name>
    <dbReference type="NCBI Taxonomy" id="43"/>
    <lineage>
        <taxon>Bacteria</taxon>
        <taxon>Pseudomonadati</taxon>
        <taxon>Myxococcota</taxon>
        <taxon>Myxococcia</taxon>
        <taxon>Myxococcales</taxon>
        <taxon>Cystobacterineae</taxon>
        <taxon>Archangiaceae</taxon>
        <taxon>Cystobacter</taxon>
    </lineage>
</organism>
<dbReference type="InterPro" id="IPR050237">
    <property type="entry name" value="ATP-dep_AMP-bd_enzyme"/>
</dbReference>
<dbReference type="Pfam" id="PF00501">
    <property type="entry name" value="AMP-binding"/>
    <property type="match status" value="1"/>
</dbReference>
<feature type="domain" description="Phospholipid/glycerol acyltransferase" evidence="1">
    <location>
        <begin position="694"/>
        <end position="809"/>
    </location>
</feature>
<evidence type="ECO:0000259" key="1">
    <source>
        <dbReference type="SMART" id="SM00563"/>
    </source>
</evidence>
<dbReference type="Gene3D" id="1.10.1200.10">
    <property type="entry name" value="ACP-like"/>
    <property type="match status" value="1"/>
</dbReference>
<dbReference type="GO" id="GO:0016746">
    <property type="term" value="F:acyltransferase activity"/>
    <property type="evidence" value="ECO:0007669"/>
    <property type="project" value="InterPro"/>
</dbReference>
<dbReference type="InterPro" id="IPR042099">
    <property type="entry name" value="ANL_N_sf"/>
</dbReference>
<reference evidence="2 3" key="1">
    <citation type="submission" date="2017-06" db="EMBL/GenBank/DDBJ databases">
        <title>Sequencing and comparative analysis of myxobacterial genomes.</title>
        <authorList>
            <person name="Rupp O."/>
            <person name="Goesmann A."/>
            <person name="Sogaard-Andersen L."/>
        </authorList>
    </citation>
    <scope>NUCLEOTIDE SEQUENCE [LARGE SCALE GENOMIC DNA]</scope>
    <source>
        <strain evidence="2 3">DSM 52655</strain>
    </source>
</reference>
<dbReference type="InterPro" id="IPR020845">
    <property type="entry name" value="AMP-binding_CS"/>
</dbReference>